<comment type="caution">
    <text evidence="7">The sequence shown here is derived from an EMBL/GenBank/DDBJ whole genome shotgun (WGS) entry which is preliminary data.</text>
</comment>
<organism evidence="7 8">
    <name type="scientific">Egicoccus halophilus</name>
    <dbReference type="NCBI Taxonomy" id="1670830"/>
    <lineage>
        <taxon>Bacteria</taxon>
        <taxon>Bacillati</taxon>
        <taxon>Actinomycetota</taxon>
        <taxon>Nitriliruptoria</taxon>
        <taxon>Egicoccales</taxon>
        <taxon>Egicoccaceae</taxon>
        <taxon>Egicoccus</taxon>
    </lineage>
</organism>
<dbReference type="EMBL" id="BMHA01000013">
    <property type="protein sequence ID" value="GGI08991.1"/>
    <property type="molecule type" value="Genomic_DNA"/>
</dbReference>
<feature type="domain" description="ABC transmembrane type-2" evidence="6">
    <location>
        <begin position="45"/>
        <end position="282"/>
    </location>
</feature>
<keyword evidence="3 5" id="KW-1133">Transmembrane helix</keyword>
<comment type="similarity">
    <text evidence="5">Belongs to the ABC-2 integral membrane protein family.</text>
</comment>
<evidence type="ECO:0000256" key="2">
    <source>
        <dbReference type="ARBA" id="ARBA00022692"/>
    </source>
</evidence>
<proteinExistence type="inferred from homology"/>
<sequence length="285" mass="30556">MTAVPADVRLPGGGADDGRIGLRRTLTDTLVLTRRNLLRNVRLPQLLLFSTIQPVMFLLLFNYVFGGAIGGSLPEGYAYIQWLMPGLLIQIATFGAGQTAMGLTEDLDKGVIDRFRSLPMSRSAVLAGRTLADLLRNAAVLGLMLVVGFAIGFRWETSVFGFLGGFAVALLFGYALSWVMATIGLAVRNPEAAQSAVMLPVFPLVFASSVFLPTQTMPDWLRVFADHQPITVIANALRALMLGPAALLPGQTVGGQVVAALAWIVGITAVFAVLAVRLYRKVERA</sequence>
<evidence type="ECO:0000256" key="4">
    <source>
        <dbReference type="ARBA" id="ARBA00023136"/>
    </source>
</evidence>
<dbReference type="OrthoDB" id="8988363at2"/>
<dbReference type="PIRSF" id="PIRSF006648">
    <property type="entry name" value="DrrB"/>
    <property type="match status" value="1"/>
</dbReference>
<dbReference type="RefSeq" id="WP_130648710.1">
    <property type="nucleotide sequence ID" value="NZ_BMHA01000013.1"/>
</dbReference>
<feature type="transmembrane region" description="Helical" evidence="5">
    <location>
        <begin position="257"/>
        <end position="279"/>
    </location>
</feature>
<feature type="transmembrane region" description="Helical" evidence="5">
    <location>
        <begin position="192"/>
        <end position="212"/>
    </location>
</feature>
<feature type="transmembrane region" description="Helical" evidence="5">
    <location>
        <begin position="46"/>
        <end position="65"/>
    </location>
</feature>
<name>A0A8J3ACW2_9ACTN</name>
<keyword evidence="5" id="KW-1003">Cell membrane</keyword>
<reference evidence="7" key="2">
    <citation type="submission" date="2020-09" db="EMBL/GenBank/DDBJ databases">
        <authorList>
            <person name="Sun Q."/>
            <person name="Zhou Y."/>
        </authorList>
    </citation>
    <scope>NUCLEOTIDE SEQUENCE</scope>
    <source>
        <strain evidence="7">CGMCC 1.14988</strain>
    </source>
</reference>
<evidence type="ECO:0000259" key="6">
    <source>
        <dbReference type="PROSITE" id="PS51012"/>
    </source>
</evidence>
<gene>
    <name evidence="7" type="ORF">GCM10011354_31850</name>
</gene>
<keyword evidence="5" id="KW-0813">Transport</keyword>
<dbReference type="GO" id="GO:0043190">
    <property type="term" value="C:ATP-binding cassette (ABC) transporter complex"/>
    <property type="evidence" value="ECO:0007669"/>
    <property type="project" value="InterPro"/>
</dbReference>
<evidence type="ECO:0000256" key="3">
    <source>
        <dbReference type="ARBA" id="ARBA00022989"/>
    </source>
</evidence>
<keyword evidence="2 5" id="KW-0812">Transmembrane</keyword>
<dbReference type="PANTHER" id="PTHR43229">
    <property type="entry name" value="NODULATION PROTEIN J"/>
    <property type="match status" value="1"/>
</dbReference>
<dbReference type="PANTHER" id="PTHR43229:SF2">
    <property type="entry name" value="NODULATION PROTEIN J"/>
    <property type="match status" value="1"/>
</dbReference>
<comment type="subcellular location">
    <subcellularLocation>
        <location evidence="5">Cell membrane</location>
        <topology evidence="5">Multi-pass membrane protein</topology>
    </subcellularLocation>
    <subcellularLocation>
        <location evidence="1">Membrane</location>
        <topology evidence="1">Multi-pass membrane protein</topology>
    </subcellularLocation>
</comment>
<evidence type="ECO:0000313" key="8">
    <source>
        <dbReference type="Proteomes" id="UP000650511"/>
    </source>
</evidence>
<dbReference type="InterPro" id="IPR013525">
    <property type="entry name" value="ABC2_TM"/>
</dbReference>
<dbReference type="Proteomes" id="UP000650511">
    <property type="component" value="Unassembled WGS sequence"/>
</dbReference>
<accession>A0A8J3ACW2</accession>
<evidence type="ECO:0000256" key="5">
    <source>
        <dbReference type="RuleBase" id="RU361157"/>
    </source>
</evidence>
<dbReference type="PROSITE" id="PS51012">
    <property type="entry name" value="ABC_TM2"/>
    <property type="match status" value="1"/>
</dbReference>
<keyword evidence="4 5" id="KW-0472">Membrane</keyword>
<evidence type="ECO:0000313" key="7">
    <source>
        <dbReference type="EMBL" id="GGI08991.1"/>
    </source>
</evidence>
<feature type="transmembrane region" description="Helical" evidence="5">
    <location>
        <begin position="159"/>
        <end position="180"/>
    </location>
</feature>
<dbReference type="InterPro" id="IPR000412">
    <property type="entry name" value="ABC_2_transport"/>
</dbReference>
<feature type="transmembrane region" description="Helical" evidence="5">
    <location>
        <begin position="77"/>
        <end position="97"/>
    </location>
</feature>
<evidence type="ECO:0000256" key="1">
    <source>
        <dbReference type="ARBA" id="ARBA00004141"/>
    </source>
</evidence>
<reference evidence="7" key="1">
    <citation type="journal article" date="2014" name="Int. J. Syst. Evol. Microbiol.">
        <title>Complete genome sequence of Corynebacterium casei LMG S-19264T (=DSM 44701T), isolated from a smear-ripened cheese.</title>
        <authorList>
            <consortium name="US DOE Joint Genome Institute (JGI-PGF)"/>
            <person name="Walter F."/>
            <person name="Albersmeier A."/>
            <person name="Kalinowski J."/>
            <person name="Ruckert C."/>
        </authorList>
    </citation>
    <scope>NUCLEOTIDE SEQUENCE</scope>
    <source>
        <strain evidence="7">CGMCC 1.14988</strain>
    </source>
</reference>
<keyword evidence="8" id="KW-1185">Reference proteome</keyword>
<dbReference type="Pfam" id="PF01061">
    <property type="entry name" value="ABC2_membrane"/>
    <property type="match status" value="1"/>
</dbReference>
<dbReference type="GO" id="GO:0140359">
    <property type="term" value="F:ABC-type transporter activity"/>
    <property type="evidence" value="ECO:0007669"/>
    <property type="project" value="InterPro"/>
</dbReference>
<dbReference type="InterPro" id="IPR051784">
    <property type="entry name" value="Nod_factor_ABC_transporter"/>
</dbReference>
<dbReference type="AlphaFoldDB" id="A0A8J3ACW2"/>
<feature type="transmembrane region" description="Helical" evidence="5">
    <location>
        <begin position="134"/>
        <end position="153"/>
    </location>
</feature>
<protein>
    <recommendedName>
        <fullName evidence="5">Transport permease protein</fullName>
    </recommendedName>
</protein>
<dbReference type="InterPro" id="IPR047817">
    <property type="entry name" value="ABC2_TM_bact-type"/>
</dbReference>